<feature type="repeat" description="TPR" evidence="8">
    <location>
        <begin position="81"/>
        <end position="114"/>
    </location>
</feature>
<evidence type="ECO:0000313" key="11">
    <source>
        <dbReference type="Proteomes" id="UP001211204"/>
    </source>
</evidence>
<dbReference type="Pfam" id="PF13432">
    <property type="entry name" value="TPR_16"/>
    <property type="match status" value="2"/>
</dbReference>
<evidence type="ECO:0000256" key="8">
    <source>
        <dbReference type="PROSITE-ProRule" id="PRU00339"/>
    </source>
</evidence>
<dbReference type="RefSeq" id="WP_281745370.1">
    <property type="nucleotide sequence ID" value="NZ_AP026974.1"/>
</dbReference>
<comment type="pathway">
    <text evidence="1">Protein modification; protein glycosylation.</text>
</comment>
<dbReference type="PANTHER" id="PTHR44366">
    <property type="entry name" value="UDP-N-ACETYLGLUCOSAMINE--PEPTIDE N-ACETYLGLUCOSAMINYLTRANSFERASE 110 KDA SUBUNIT"/>
    <property type="match status" value="1"/>
</dbReference>
<evidence type="ECO:0000256" key="6">
    <source>
        <dbReference type="ARBA" id="ARBA00022737"/>
    </source>
</evidence>
<evidence type="ECO:0000313" key="10">
    <source>
        <dbReference type="EMBL" id="BDT78233.1"/>
    </source>
</evidence>
<proteinExistence type="inferred from homology"/>
<dbReference type="Pfam" id="PF13844">
    <property type="entry name" value="Glyco_transf_41"/>
    <property type="match status" value="2"/>
</dbReference>
<keyword evidence="11" id="KW-1185">Reference proteome</keyword>
<evidence type="ECO:0000259" key="9">
    <source>
        <dbReference type="Pfam" id="PF13844"/>
    </source>
</evidence>
<dbReference type="InterPro" id="IPR013105">
    <property type="entry name" value="TPR_2"/>
</dbReference>
<dbReference type="SUPFAM" id="SSF53756">
    <property type="entry name" value="UDP-Glycosyltransferase/glycogen phosphorylase"/>
    <property type="match status" value="1"/>
</dbReference>
<keyword evidence="7 8" id="KW-0802">TPR repeat</keyword>
<keyword evidence="6" id="KW-0677">Repeat</keyword>
<dbReference type="Gene3D" id="3.40.50.11380">
    <property type="match status" value="1"/>
</dbReference>
<organism evidence="10 11">
    <name type="scientific">Polynucleobacter yangtzensis</name>
    <dbReference type="NCBI Taxonomy" id="1743159"/>
    <lineage>
        <taxon>Bacteria</taxon>
        <taxon>Pseudomonadati</taxon>
        <taxon>Pseudomonadota</taxon>
        <taxon>Betaproteobacteria</taxon>
        <taxon>Burkholderiales</taxon>
        <taxon>Burkholderiaceae</taxon>
        <taxon>Polynucleobacter</taxon>
    </lineage>
</organism>
<comment type="similarity">
    <text evidence="2">Belongs to the glycosyltransferase 41 family. O-GlcNAc transferase subfamily.</text>
</comment>
<dbReference type="PANTHER" id="PTHR44366:SF1">
    <property type="entry name" value="UDP-N-ACETYLGLUCOSAMINE--PEPTIDE N-ACETYLGLUCOSAMINYLTRANSFERASE 110 KDA SUBUNIT"/>
    <property type="match status" value="1"/>
</dbReference>
<gene>
    <name evidence="10" type="ORF">PKF032_01210</name>
</gene>
<keyword evidence="4" id="KW-0328">Glycosyltransferase</keyword>
<dbReference type="Pfam" id="PF07719">
    <property type="entry name" value="TPR_2"/>
    <property type="match status" value="1"/>
</dbReference>
<dbReference type="EC" id="2.4.1.255" evidence="3"/>
<evidence type="ECO:0000256" key="2">
    <source>
        <dbReference type="ARBA" id="ARBA00005386"/>
    </source>
</evidence>
<feature type="domain" description="O-GlcNAc transferase C-terminal" evidence="9">
    <location>
        <begin position="616"/>
        <end position="721"/>
    </location>
</feature>
<evidence type="ECO:0000256" key="3">
    <source>
        <dbReference type="ARBA" id="ARBA00011970"/>
    </source>
</evidence>
<dbReference type="InterPro" id="IPR029489">
    <property type="entry name" value="OGT/SEC/SPY_C"/>
</dbReference>
<dbReference type="Gene3D" id="1.25.40.10">
    <property type="entry name" value="Tetratricopeptide repeat domain"/>
    <property type="match status" value="3"/>
</dbReference>
<protein>
    <recommendedName>
        <fullName evidence="3">protein O-GlcNAc transferase</fullName>
        <ecNumber evidence="3">2.4.1.255</ecNumber>
    </recommendedName>
</protein>
<feature type="repeat" description="TPR" evidence="8">
    <location>
        <begin position="115"/>
        <end position="148"/>
    </location>
</feature>
<reference evidence="10 11" key="1">
    <citation type="submission" date="2022-11" db="EMBL/GenBank/DDBJ databases">
        <title>Complete Genome Sequences of three Polynucleobacter sp. Subcluster PnecC Strains KF022, KF023, and KF032 Isolated from a Shallow Eutrophic Lake in Japan.</title>
        <authorList>
            <person name="Ogata Y."/>
            <person name="Watanabe K."/>
            <person name="Takemine S."/>
            <person name="Shindo C."/>
            <person name="Kurokawa R."/>
            <person name="Suda W."/>
        </authorList>
    </citation>
    <scope>NUCLEOTIDE SEQUENCE [LARGE SCALE GENOMIC DNA]</scope>
    <source>
        <strain evidence="10 11">KF032</strain>
    </source>
</reference>
<evidence type="ECO:0000256" key="4">
    <source>
        <dbReference type="ARBA" id="ARBA00022676"/>
    </source>
</evidence>
<dbReference type="EMBL" id="AP026974">
    <property type="protein sequence ID" value="BDT78233.1"/>
    <property type="molecule type" value="Genomic_DNA"/>
</dbReference>
<sequence>MSSHISQEKQEQAQVIFQNGLSLLQQGKSEEADRLFSEAYLLDPKNADVLNLLGIRSYQKQEYRNAIDFLNQANQIAPHCAPTLSNLGLVHNALFEYADALHFFNLAIKYAPNIPETHNNRGNALKGLGKITEANSAYEKAITLRPNYAEALSNQGALLLESGQTEKAITLFEKAIAANPRFAIAFNNLGNAFTQLENYEDAFQCFEQALQIHPGYLDACLNFGNSLKKCKQYTAAIDCYQHALKINPENAKTFFLLGEVYYDTGDCDLAKTYYAKSLEIYPVDLEAQIALAIAQIPKVFKSAEELGDSRNAFSQQLEFFQRNLQHQSGSIQSDKILARHPFYLAYQDENNRTLMAKLGEICSGLAQPIQAKLGAKKELTDISSKIRIGIISSFICSHPVWHAITKGWVNHLDDKQFELHIFNTNGVEDQETEKAKSRVASYMNCGTDIMVAAQTIADHKLDVILYPEIGMDTISKSLACLRLAPKQIVSWGHPETTGLPTIDFYLSSQLMESADSNDYYSEKLITLPSLGTYFEQEVVEPIKPDLQNLGINPNTPILLCAGSPSKYSPVHDHVFVQIAKKLGACQLVFFNFDKNLTAILRERLQLAFAREQLDSTQYLRFIPFLNKQEFYGLMREADLYLDTIGFSGFNTAMQALSCDLPIISIAGTKMRGRLASAILDRIGLPELICQSDTAYIDLAVEFIQNRNLLNSIKDRIAKSKAILFNDLEPIRSLEQFLIQQARK</sequence>
<accession>A0ABM8CK88</accession>
<dbReference type="SMART" id="SM00028">
    <property type="entry name" value="TPR"/>
    <property type="match status" value="8"/>
</dbReference>
<evidence type="ECO:0000256" key="1">
    <source>
        <dbReference type="ARBA" id="ARBA00004922"/>
    </source>
</evidence>
<dbReference type="SUPFAM" id="SSF48452">
    <property type="entry name" value="TPR-like"/>
    <property type="match status" value="1"/>
</dbReference>
<feature type="repeat" description="TPR" evidence="8">
    <location>
        <begin position="149"/>
        <end position="182"/>
    </location>
</feature>
<dbReference type="PROSITE" id="PS50005">
    <property type="entry name" value="TPR"/>
    <property type="match status" value="8"/>
</dbReference>
<dbReference type="PROSITE" id="PS50293">
    <property type="entry name" value="TPR_REGION"/>
    <property type="match status" value="2"/>
</dbReference>
<keyword evidence="5" id="KW-0808">Transferase</keyword>
<dbReference type="Proteomes" id="UP001211204">
    <property type="component" value="Chromosome"/>
</dbReference>
<feature type="repeat" description="TPR" evidence="8">
    <location>
        <begin position="183"/>
        <end position="216"/>
    </location>
</feature>
<evidence type="ECO:0000256" key="7">
    <source>
        <dbReference type="ARBA" id="ARBA00022803"/>
    </source>
</evidence>
<dbReference type="Pfam" id="PF13414">
    <property type="entry name" value="TPR_11"/>
    <property type="match status" value="1"/>
</dbReference>
<feature type="domain" description="O-GlcNAc transferase C-terminal" evidence="9">
    <location>
        <begin position="349"/>
        <end position="529"/>
    </location>
</feature>
<feature type="repeat" description="TPR" evidence="8">
    <location>
        <begin position="217"/>
        <end position="250"/>
    </location>
</feature>
<feature type="repeat" description="TPR" evidence="8">
    <location>
        <begin position="13"/>
        <end position="46"/>
    </location>
</feature>
<evidence type="ECO:0000256" key="5">
    <source>
        <dbReference type="ARBA" id="ARBA00022679"/>
    </source>
</evidence>
<feature type="repeat" description="TPR" evidence="8">
    <location>
        <begin position="251"/>
        <end position="284"/>
    </location>
</feature>
<name>A0ABM8CK88_9BURK</name>
<dbReference type="InterPro" id="IPR037919">
    <property type="entry name" value="OGT"/>
</dbReference>
<dbReference type="InterPro" id="IPR019734">
    <property type="entry name" value="TPR_rpt"/>
</dbReference>
<dbReference type="InterPro" id="IPR011990">
    <property type="entry name" value="TPR-like_helical_dom_sf"/>
</dbReference>
<dbReference type="Gene3D" id="3.40.50.2000">
    <property type="entry name" value="Glycogen Phosphorylase B"/>
    <property type="match status" value="1"/>
</dbReference>
<feature type="repeat" description="TPR" evidence="8">
    <location>
        <begin position="47"/>
        <end position="80"/>
    </location>
</feature>